<feature type="domain" description="Zeta toxin" evidence="3">
    <location>
        <begin position="28"/>
        <end position="218"/>
    </location>
</feature>
<dbReference type="SUPFAM" id="SSF52540">
    <property type="entry name" value="P-loop containing nucleoside triphosphate hydrolases"/>
    <property type="match status" value="1"/>
</dbReference>
<keyword evidence="1" id="KW-0547">Nucleotide-binding</keyword>
<reference evidence="4 5" key="1">
    <citation type="submission" date="2019-09" db="EMBL/GenBank/DDBJ databases">
        <authorList>
            <person name="Chandra G."/>
            <person name="Truman W A."/>
        </authorList>
    </citation>
    <scope>NUCLEOTIDE SEQUENCE [LARGE SCALE GENOMIC DNA]</scope>
    <source>
        <strain evidence="4">PS833</strain>
    </source>
</reference>
<dbReference type="AlphaFoldDB" id="A0A5E7FGH5"/>
<evidence type="ECO:0000256" key="2">
    <source>
        <dbReference type="ARBA" id="ARBA00022840"/>
    </source>
</evidence>
<name>A0A5E7FGH5_PSEFL</name>
<dbReference type="GO" id="GO:0016301">
    <property type="term" value="F:kinase activity"/>
    <property type="evidence" value="ECO:0007669"/>
    <property type="project" value="InterPro"/>
</dbReference>
<evidence type="ECO:0000313" key="4">
    <source>
        <dbReference type="EMBL" id="VVO38024.1"/>
    </source>
</evidence>
<proteinExistence type="predicted"/>
<dbReference type="GO" id="GO:0005524">
    <property type="term" value="F:ATP binding"/>
    <property type="evidence" value="ECO:0007669"/>
    <property type="project" value="UniProtKB-KW"/>
</dbReference>
<dbReference type="RefSeq" id="WP_150800664.1">
    <property type="nucleotide sequence ID" value="NZ_CABVHU010000019.1"/>
</dbReference>
<evidence type="ECO:0000256" key="1">
    <source>
        <dbReference type="ARBA" id="ARBA00022741"/>
    </source>
</evidence>
<keyword evidence="2" id="KW-0067">ATP-binding</keyword>
<dbReference type="InterPro" id="IPR010488">
    <property type="entry name" value="Zeta_toxin_domain"/>
</dbReference>
<dbReference type="Gene3D" id="3.40.50.300">
    <property type="entry name" value="P-loop containing nucleotide triphosphate hydrolases"/>
    <property type="match status" value="1"/>
</dbReference>
<protein>
    <recommendedName>
        <fullName evidence="3">Zeta toxin domain-containing protein</fullName>
    </recommendedName>
</protein>
<dbReference type="InterPro" id="IPR027417">
    <property type="entry name" value="P-loop_NTPase"/>
</dbReference>
<organism evidence="4 5">
    <name type="scientific">Pseudomonas fluorescens</name>
    <dbReference type="NCBI Taxonomy" id="294"/>
    <lineage>
        <taxon>Bacteria</taxon>
        <taxon>Pseudomonadati</taxon>
        <taxon>Pseudomonadota</taxon>
        <taxon>Gammaproteobacteria</taxon>
        <taxon>Pseudomonadales</taxon>
        <taxon>Pseudomonadaceae</taxon>
        <taxon>Pseudomonas</taxon>
    </lineage>
</organism>
<evidence type="ECO:0000259" key="3">
    <source>
        <dbReference type="Pfam" id="PF06414"/>
    </source>
</evidence>
<dbReference type="OrthoDB" id="6421666at2"/>
<sequence>MTPEEKAVEEEAFEFAKTNRARLARTIADTDAFPSEASPLTVFMAGSPGAGKTEISKGLVEMLEQGVAGVTAKKILRIDPDDYRCLIPGYSGGNSYLYHRAVTKILERVLDRVFEKRISFLLDGTLASIDVAKRNISRVLASQRIAQVIYVYQEPRLAWQFVQAREITEGRNIPLDAFVAQYLAARRNVVGLRKCYGERFYVDLIIKNNDGTASFFEQGVSVEQIDALIPDPYDQFELVELLSGVKVHERS</sequence>
<dbReference type="EMBL" id="CABVHU010000019">
    <property type="protein sequence ID" value="VVO38024.1"/>
    <property type="molecule type" value="Genomic_DNA"/>
</dbReference>
<evidence type="ECO:0000313" key="5">
    <source>
        <dbReference type="Proteomes" id="UP000409037"/>
    </source>
</evidence>
<gene>
    <name evidence="4" type="ORF">PS833_05542</name>
</gene>
<dbReference type="Pfam" id="PF06414">
    <property type="entry name" value="Zeta_toxin"/>
    <property type="match status" value="1"/>
</dbReference>
<dbReference type="Proteomes" id="UP000409037">
    <property type="component" value="Unassembled WGS sequence"/>
</dbReference>
<accession>A0A5E7FGH5</accession>